<protein>
    <recommendedName>
        <fullName evidence="4">Outer membrane protein beta-barrel domain-containing protein</fullName>
    </recommendedName>
</protein>
<organism evidence="2 3">
    <name type="scientific">Kordia algicida OT-1</name>
    <dbReference type="NCBI Taxonomy" id="391587"/>
    <lineage>
        <taxon>Bacteria</taxon>
        <taxon>Pseudomonadati</taxon>
        <taxon>Bacteroidota</taxon>
        <taxon>Flavobacteriia</taxon>
        <taxon>Flavobacteriales</taxon>
        <taxon>Flavobacteriaceae</taxon>
        <taxon>Kordia</taxon>
    </lineage>
</organism>
<reference evidence="2 3" key="1">
    <citation type="journal article" date="2011" name="J. Bacteriol.">
        <title>Genome sequence of the algicidal bacterium Kordia algicida OT-1.</title>
        <authorList>
            <person name="Lee H.S."/>
            <person name="Kang S.G."/>
            <person name="Kwon K.K."/>
            <person name="Lee J.H."/>
            <person name="Kim S.J."/>
        </authorList>
    </citation>
    <scope>NUCLEOTIDE SEQUENCE [LARGE SCALE GENOMIC DNA]</scope>
    <source>
        <strain evidence="2 3">OT-1</strain>
    </source>
</reference>
<dbReference type="AlphaFoldDB" id="A9DRV2"/>
<proteinExistence type="predicted"/>
<evidence type="ECO:0008006" key="4">
    <source>
        <dbReference type="Google" id="ProtNLM"/>
    </source>
</evidence>
<dbReference type="eggNOG" id="ENOG502ZCDG">
    <property type="taxonomic scope" value="Bacteria"/>
</dbReference>
<evidence type="ECO:0000313" key="2">
    <source>
        <dbReference type="EMBL" id="EDP96847.1"/>
    </source>
</evidence>
<dbReference type="RefSeq" id="WP_007095901.1">
    <property type="nucleotide sequence ID" value="NZ_CP142125.1"/>
</dbReference>
<accession>A9DRV2</accession>
<evidence type="ECO:0000313" key="3">
    <source>
        <dbReference type="Proteomes" id="UP000002945"/>
    </source>
</evidence>
<dbReference type="HOGENOM" id="CLU_1238850_0_0_10"/>
<keyword evidence="1" id="KW-0732">Signal</keyword>
<feature type="signal peptide" evidence="1">
    <location>
        <begin position="1"/>
        <end position="19"/>
    </location>
</feature>
<name>A9DRV2_9FLAO</name>
<dbReference type="Proteomes" id="UP000002945">
    <property type="component" value="Unassembled WGS sequence"/>
</dbReference>
<feature type="chain" id="PRO_5002737751" description="Outer membrane protein beta-barrel domain-containing protein" evidence="1">
    <location>
        <begin position="20"/>
        <end position="223"/>
    </location>
</feature>
<dbReference type="OrthoDB" id="1122635at2"/>
<keyword evidence="3" id="KW-1185">Reference proteome</keyword>
<sequence>MKKLITVVFTLFIFNILTAQTNETEDYVEFDDRKNIVHGVYLGFTPQYGRISNEDAGVFNLKLAYVANRKFEIGLSGSAFFSSQPNNTNVYRGDEVFLVGAYGGLHLEPILFGNRFISVSFPLMIGGGGITILEKKANGDFDETPLENDTYDYDSFFIVEPGVNILYNISRFVQIETGVRYRISESFQLPFYEKDNIKGFSVGMGIKIGIFNMGRKKKIKDKF</sequence>
<dbReference type="STRING" id="391587.KAOT1_16828"/>
<evidence type="ECO:0000256" key="1">
    <source>
        <dbReference type="SAM" id="SignalP"/>
    </source>
</evidence>
<comment type="caution">
    <text evidence="2">The sequence shown here is derived from an EMBL/GenBank/DDBJ whole genome shotgun (WGS) entry which is preliminary data.</text>
</comment>
<gene>
    <name evidence="2" type="ORF">KAOT1_16828</name>
</gene>
<dbReference type="EMBL" id="ABIB01000003">
    <property type="protein sequence ID" value="EDP96847.1"/>
    <property type="molecule type" value="Genomic_DNA"/>
</dbReference>